<dbReference type="Proteomes" id="UP000618943">
    <property type="component" value="Unassembled WGS sequence"/>
</dbReference>
<organism evidence="2 3">
    <name type="scientific">Viridibacillus soli</name>
    <dbReference type="NCBI Taxonomy" id="2798301"/>
    <lineage>
        <taxon>Bacteria</taxon>
        <taxon>Bacillati</taxon>
        <taxon>Bacillota</taxon>
        <taxon>Bacilli</taxon>
        <taxon>Bacillales</taxon>
        <taxon>Caryophanaceae</taxon>
        <taxon>Viridibacillus</taxon>
    </lineage>
</organism>
<accession>A0ABS1H301</accession>
<evidence type="ECO:0000313" key="2">
    <source>
        <dbReference type="EMBL" id="MBK3493542.1"/>
    </source>
</evidence>
<proteinExistence type="predicted"/>
<dbReference type="RefSeq" id="WP_200747608.1">
    <property type="nucleotide sequence ID" value="NZ_JAEOAH010000001.1"/>
</dbReference>
<gene>
    <name evidence="2" type="ORF">JFL43_01385</name>
</gene>
<sequence>MSRKLGIFNVKVNNALVQLSSSRGQPLPKIKSKPITPYPQQQQKQKQNINAITIDSALKVVNKMELSELRSRTIGEYNYEKQFNLVNIRWKYYFE</sequence>
<dbReference type="EMBL" id="JAEOAH010000001">
    <property type="protein sequence ID" value="MBK3493542.1"/>
    <property type="molecule type" value="Genomic_DNA"/>
</dbReference>
<feature type="region of interest" description="Disordered" evidence="1">
    <location>
        <begin position="23"/>
        <end position="46"/>
    </location>
</feature>
<protein>
    <submittedName>
        <fullName evidence="2">Uncharacterized protein</fullName>
    </submittedName>
</protein>
<comment type="caution">
    <text evidence="2">The sequence shown here is derived from an EMBL/GenBank/DDBJ whole genome shotgun (WGS) entry which is preliminary data.</text>
</comment>
<keyword evidence="3" id="KW-1185">Reference proteome</keyword>
<name>A0ABS1H301_9BACL</name>
<evidence type="ECO:0000256" key="1">
    <source>
        <dbReference type="SAM" id="MobiDB-lite"/>
    </source>
</evidence>
<reference evidence="2 3" key="1">
    <citation type="submission" date="2020-12" db="EMBL/GenBank/DDBJ databases">
        <title>YIM B01967 draft genome.</title>
        <authorList>
            <person name="Yan X."/>
        </authorList>
    </citation>
    <scope>NUCLEOTIDE SEQUENCE [LARGE SCALE GENOMIC DNA]</scope>
    <source>
        <strain evidence="2 3">YIM B01967</strain>
    </source>
</reference>
<evidence type="ECO:0000313" key="3">
    <source>
        <dbReference type="Proteomes" id="UP000618943"/>
    </source>
</evidence>